<organism evidence="1 2">
    <name type="scientific">Zasmidium cellare ATCC 36951</name>
    <dbReference type="NCBI Taxonomy" id="1080233"/>
    <lineage>
        <taxon>Eukaryota</taxon>
        <taxon>Fungi</taxon>
        <taxon>Dikarya</taxon>
        <taxon>Ascomycota</taxon>
        <taxon>Pezizomycotina</taxon>
        <taxon>Dothideomycetes</taxon>
        <taxon>Dothideomycetidae</taxon>
        <taxon>Mycosphaerellales</taxon>
        <taxon>Mycosphaerellaceae</taxon>
        <taxon>Zasmidium</taxon>
    </lineage>
</organism>
<dbReference type="AlphaFoldDB" id="A0A6A6CEY2"/>
<sequence length="287" mass="32352">MFESVICANPPRGRWRSHAVSDILNSATRVFNIPELLELILLSLPHDTIHQEITSIRTILLARTTTRTWHNLILDSPPIRKTLYLPTPTSAADRLTWSEKHSFPPADPNPWIPNLLLHQRSWGSAYPFDTFTTTTTTPSDIHPTTPKHWTFSFEISRAQYTRLPAPGPWRDMLATSPPFTHFWYTRCFYELGSGRAPFVTHLDYDAGVPKCEQRLRRGCAEGVTLGMICDAVGDLFEGDPRARFAMVESLRVKGEGDEGEEGPRTKAFVPGSSAERAVGWARGHWGD</sequence>
<keyword evidence="2" id="KW-1185">Reference proteome</keyword>
<proteinExistence type="predicted"/>
<dbReference type="Proteomes" id="UP000799537">
    <property type="component" value="Unassembled WGS sequence"/>
</dbReference>
<evidence type="ECO:0000313" key="2">
    <source>
        <dbReference type="Proteomes" id="UP000799537"/>
    </source>
</evidence>
<evidence type="ECO:0008006" key="3">
    <source>
        <dbReference type="Google" id="ProtNLM"/>
    </source>
</evidence>
<dbReference type="EMBL" id="ML993601">
    <property type="protein sequence ID" value="KAF2165213.1"/>
    <property type="molecule type" value="Genomic_DNA"/>
</dbReference>
<protein>
    <recommendedName>
        <fullName evidence="3">F-box domain-containing protein</fullName>
    </recommendedName>
</protein>
<dbReference type="RefSeq" id="XP_033666102.1">
    <property type="nucleotide sequence ID" value="XM_033813185.1"/>
</dbReference>
<gene>
    <name evidence="1" type="ORF">M409DRAFT_56088</name>
</gene>
<dbReference type="OrthoDB" id="3649060at2759"/>
<reference evidence="1" key="1">
    <citation type="journal article" date="2020" name="Stud. Mycol.">
        <title>101 Dothideomycetes genomes: a test case for predicting lifestyles and emergence of pathogens.</title>
        <authorList>
            <person name="Haridas S."/>
            <person name="Albert R."/>
            <person name="Binder M."/>
            <person name="Bloem J."/>
            <person name="Labutti K."/>
            <person name="Salamov A."/>
            <person name="Andreopoulos B."/>
            <person name="Baker S."/>
            <person name="Barry K."/>
            <person name="Bills G."/>
            <person name="Bluhm B."/>
            <person name="Cannon C."/>
            <person name="Castanera R."/>
            <person name="Culley D."/>
            <person name="Daum C."/>
            <person name="Ezra D."/>
            <person name="Gonzalez J."/>
            <person name="Henrissat B."/>
            <person name="Kuo A."/>
            <person name="Liang C."/>
            <person name="Lipzen A."/>
            <person name="Lutzoni F."/>
            <person name="Magnuson J."/>
            <person name="Mondo S."/>
            <person name="Nolan M."/>
            <person name="Ohm R."/>
            <person name="Pangilinan J."/>
            <person name="Park H.-J."/>
            <person name="Ramirez L."/>
            <person name="Alfaro M."/>
            <person name="Sun H."/>
            <person name="Tritt A."/>
            <person name="Yoshinaga Y."/>
            <person name="Zwiers L.-H."/>
            <person name="Turgeon B."/>
            <person name="Goodwin S."/>
            <person name="Spatafora J."/>
            <person name="Crous P."/>
            <person name="Grigoriev I."/>
        </authorList>
    </citation>
    <scope>NUCLEOTIDE SEQUENCE</scope>
    <source>
        <strain evidence="1">ATCC 36951</strain>
    </source>
</reference>
<dbReference type="GeneID" id="54566457"/>
<accession>A0A6A6CEY2</accession>
<name>A0A6A6CEY2_ZASCE</name>
<evidence type="ECO:0000313" key="1">
    <source>
        <dbReference type="EMBL" id="KAF2165213.1"/>
    </source>
</evidence>